<keyword evidence="3" id="KW-1185">Reference proteome</keyword>
<feature type="domain" description="Myb/SANT-like" evidence="1">
    <location>
        <begin position="12"/>
        <end position="102"/>
    </location>
</feature>
<accession>A0A9P1ENY6</accession>
<organism evidence="2 3">
    <name type="scientific">Cuscuta europaea</name>
    <name type="common">European dodder</name>
    <dbReference type="NCBI Taxonomy" id="41803"/>
    <lineage>
        <taxon>Eukaryota</taxon>
        <taxon>Viridiplantae</taxon>
        <taxon>Streptophyta</taxon>
        <taxon>Embryophyta</taxon>
        <taxon>Tracheophyta</taxon>
        <taxon>Spermatophyta</taxon>
        <taxon>Magnoliopsida</taxon>
        <taxon>eudicotyledons</taxon>
        <taxon>Gunneridae</taxon>
        <taxon>Pentapetalae</taxon>
        <taxon>asterids</taxon>
        <taxon>lamiids</taxon>
        <taxon>Solanales</taxon>
        <taxon>Convolvulaceae</taxon>
        <taxon>Cuscuteae</taxon>
        <taxon>Cuscuta</taxon>
        <taxon>Cuscuta subgen. Cuscuta</taxon>
    </lineage>
</organism>
<comment type="caution">
    <text evidence="2">The sequence shown here is derived from an EMBL/GenBank/DDBJ whole genome shotgun (WGS) entry which is preliminary data.</text>
</comment>
<evidence type="ECO:0000259" key="1">
    <source>
        <dbReference type="Pfam" id="PF12776"/>
    </source>
</evidence>
<dbReference type="OrthoDB" id="4955136at2759"/>
<dbReference type="PANTHER" id="PTHR31704">
    <property type="entry name" value="MYB/SANT-LIKE DNA-BINDING DOMAIN PROTEIN-RELATED"/>
    <property type="match status" value="1"/>
</dbReference>
<reference evidence="2" key="1">
    <citation type="submission" date="2022-07" db="EMBL/GenBank/DDBJ databases">
        <authorList>
            <person name="Macas J."/>
            <person name="Novak P."/>
            <person name="Neumann P."/>
        </authorList>
    </citation>
    <scope>NUCLEOTIDE SEQUENCE</scope>
</reference>
<dbReference type="AlphaFoldDB" id="A0A9P1ENY6"/>
<dbReference type="PANTHER" id="PTHR31704:SF55">
    <property type="entry name" value="MYB_SANT-LIKE DNA-BINDING DOMAIN PROTEIN"/>
    <property type="match status" value="1"/>
</dbReference>
<protein>
    <recommendedName>
        <fullName evidence="1">Myb/SANT-like domain-containing protein</fullName>
    </recommendedName>
</protein>
<gene>
    <name evidence="2" type="ORF">CEURO_LOCUS21554</name>
</gene>
<sequence length="320" mass="37192">MSSKKDEGGYFMWSDETVAIFNEICIQFILKNGRGQQFRWKEMQALFEERTKRKCSFKCLKNKFDFMKKDWRLWKSLKRDETGLGWNTAIGTLDCSDEWWSKKIKEKAEVKKFKNKGIPNNIEEQWDQIFGDSVATGVECVAPTATIVENNNQENHQVTVNLEDNRDPYEVYKSYHDELDLGNFFQDFVQEVSGNVPSVATVTTNEDVKTSGTSKKCKLRQSMGSVKLSENLERGNTCLQAIVRLLTKKEKVVDDCASVGDVMEIMTRMADNGGLVRSGDLWFHNICILENPTRRQFFIKFKDDDERLNWLKFMHAKEMF</sequence>
<dbReference type="Proteomes" id="UP001152484">
    <property type="component" value="Unassembled WGS sequence"/>
</dbReference>
<evidence type="ECO:0000313" key="3">
    <source>
        <dbReference type="Proteomes" id="UP001152484"/>
    </source>
</evidence>
<dbReference type="InterPro" id="IPR024752">
    <property type="entry name" value="Myb/SANT-like_dom"/>
</dbReference>
<dbReference type="EMBL" id="CAMAPE010000073">
    <property type="protein sequence ID" value="CAH9117428.1"/>
    <property type="molecule type" value="Genomic_DNA"/>
</dbReference>
<name>A0A9P1ENY6_CUSEU</name>
<proteinExistence type="predicted"/>
<dbReference type="Pfam" id="PF12776">
    <property type="entry name" value="Myb_DNA-bind_3"/>
    <property type="match status" value="1"/>
</dbReference>
<evidence type="ECO:0000313" key="2">
    <source>
        <dbReference type="EMBL" id="CAH9117428.1"/>
    </source>
</evidence>